<organism evidence="1">
    <name type="scientific">Aeromonas hydrophila</name>
    <dbReference type="NCBI Taxonomy" id="644"/>
    <lineage>
        <taxon>Bacteria</taxon>
        <taxon>Pseudomonadati</taxon>
        <taxon>Pseudomonadota</taxon>
        <taxon>Gammaproteobacteria</taxon>
        <taxon>Aeromonadales</taxon>
        <taxon>Aeromonadaceae</taxon>
        <taxon>Aeromonas</taxon>
    </lineage>
</organism>
<dbReference type="EMBL" id="JN315882">
    <property type="protein sequence ID" value="AEW70661.1"/>
    <property type="molecule type" value="Genomic_DNA"/>
</dbReference>
<name>G9GAX7_AERHY</name>
<proteinExistence type="predicted"/>
<dbReference type="AlphaFoldDB" id="G9GAX7"/>
<protein>
    <submittedName>
        <fullName evidence="1">Uncharacterized protein</fullName>
    </submittedName>
</protein>
<reference evidence="1" key="1">
    <citation type="journal article" date="2012" name="J. Appl. Microbiol.">
        <title>Prevalence of tet gene and complete genome sequencing of tet gene-encoded plasmid (pAHH01) isolated from Aeromonas species in South Korea.</title>
        <authorList>
            <person name="Han J.E."/>
            <person name="Kim J.H."/>
            <person name="Choresca C.H.Jr."/>
            <person name="Shin S.P."/>
            <person name="Jun J.W."/>
            <person name="Chai J.Y."/>
            <person name="Park S.C."/>
        </authorList>
    </citation>
    <scope>NUCLEOTIDE SEQUENCE</scope>
    <source>
        <plasmid evidence="1">pAHH01</plasmid>
    </source>
</reference>
<geneLocation type="plasmid" evidence="1">
    <name>pAHH01</name>
</geneLocation>
<evidence type="ECO:0000313" key="1">
    <source>
        <dbReference type="EMBL" id="AEW70661.1"/>
    </source>
</evidence>
<accession>G9GAX7</accession>
<keyword evidence="1" id="KW-0614">Plasmid</keyword>
<sequence length="51" mass="5355">MDIDPSSAGLRPPRRFLDGSCVIMRTSATQTEQNSSGGACAAHVDRVCSMA</sequence>